<dbReference type="AlphaFoldDB" id="A0A9P9E6T1"/>
<feature type="compositionally biased region" description="Basic and acidic residues" evidence="1">
    <location>
        <begin position="208"/>
        <end position="228"/>
    </location>
</feature>
<gene>
    <name evidence="4" type="ORF">B0J11DRAFT_612277</name>
</gene>
<evidence type="ECO:0000256" key="1">
    <source>
        <dbReference type="SAM" id="MobiDB-lite"/>
    </source>
</evidence>
<name>A0A9P9E6T1_9PLEO</name>
<dbReference type="OrthoDB" id="337038at2759"/>
<dbReference type="PANTHER" id="PTHR10334">
    <property type="entry name" value="CYSTEINE-RICH SECRETORY PROTEIN-RELATED"/>
    <property type="match status" value="1"/>
</dbReference>
<dbReference type="Pfam" id="PF00188">
    <property type="entry name" value="CAP"/>
    <property type="match status" value="1"/>
</dbReference>
<evidence type="ECO:0000313" key="4">
    <source>
        <dbReference type="EMBL" id="KAH7132118.1"/>
    </source>
</evidence>
<dbReference type="EMBL" id="JAGMWT010000003">
    <property type="protein sequence ID" value="KAH7132118.1"/>
    <property type="molecule type" value="Genomic_DNA"/>
</dbReference>
<proteinExistence type="predicted"/>
<feature type="chain" id="PRO_5040506563" evidence="2">
    <location>
        <begin position="31"/>
        <end position="248"/>
    </location>
</feature>
<keyword evidence="5" id="KW-1185">Reference proteome</keyword>
<sequence>MFVRNPATQFSLSFSLLLALLLTTIPTITTTTAFVSATPTTVVVRRDEQQESSKEYTDDSVFRSTALNITNTYRRQHNASALVWNDTLAEFAKGVSSGCVFEHSGGPHGENLASGYPNTSASIIAWGQERKDYDFKKGDFNKATGHFTQLVWKSTTSLGCSRTLCNGRKKSNAAKGDAAPGWYLVCEYSPPGNVLGAFAQNVQVQVPVEKRPEGEREGDPRVPEKEECPQGAHKCTLVTSSDKLPLNQ</sequence>
<protein>
    <submittedName>
        <fullName evidence="4">CAP domain-containing protein</fullName>
    </submittedName>
</protein>
<dbReference type="SUPFAM" id="SSF55797">
    <property type="entry name" value="PR-1-like"/>
    <property type="match status" value="1"/>
</dbReference>
<dbReference type="Gene3D" id="3.40.33.10">
    <property type="entry name" value="CAP"/>
    <property type="match status" value="1"/>
</dbReference>
<dbReference type="InterPro" id="IPR018244">
    <property type="entry name" value="Allrgn_V5/Tpx1_CS"/>
</dbReference>
<evidence type="ECO:0000256" key="2">
    <source>
        <dbReference type="SAM" id="SignalP"/>
    </source>
</evidence>
<dbReference type="InterPro" id="IPR035940">
    <property type="entry name" value="CAP_sf"/>
</dbReference>
<accession>A0A9P9E6T1</accession>
<evidence type="ECO:0000259" key="3">
    <source>
        <dbReference type="SMART" id="SM00198"/>
    </source>
</evidence>
<dbReference type="InterPro" id="IPR014044">
    <property type="entry name" value="CAP_dom"/>
</dbReference>
<feature type="domain" description="SCP" evidence="3">
    <location>
        <begin position="61"/>
        <end position="196"/>
    </location>
</feature>
<comment type="caution">
    <text evidence="4">The sequence shown here is derived from an EMBL/GenBank/DDBJ whole genome shotgun (WGS) entry which is preliminary data.</text>
</comment>
<feature type="region of interest" description="Disordered" evidence="1">
    <location>
        <begin position="208"/>
        <end position="232"/>
    </location>
</feature>
<dbReference type="Proteomes" id="UP000700596">
    <property type="component" value="Unassembled WGS sequence"/>
</dbReference>
<dbReference type="PROSITE" id="PS01009">
    <property type="entry name" value="CRISP_1"/>
    <property type="match status" value="1"/>
</dbReference>
<dbReference type="GO" id="GO:0005576">
    <property type="term" value="C:extracellular region"/>
    <property type="evidence" value="ECO:0007669"/>
    <property type="project" value="InterPro"/>
</dbReference>
<dbReference type="SMART" id="SM00198">
    <property type="entry name" value="SCP"/>
    <property type="match status" value="1"/>
</dbReference>
<dbReference type="PRINTS" id="PR00837">
    <property type="entry name" value="V5TPXLIKE"/>
</dbReference>
<evidence type="ECO:0000313" key="5">
    <source>
        <dbReference type="Proteomes" id="UP000700596"/>
    </source>
</evidence>
<dbReference type="InterPro" id="IPR001283">
    <property type="entry name" value="CRISP-related"/>
</dbReference>
<reference evidence="4" key="1">
    <citation type="journal article" date="2021" name="Nat. Commun.">
        <title>Genetic determinants of endophytism in the Arabidopsis root mycobiome.</title>
        <authorList>
            <person name="Mesny F."/>
            <person name="Miyauchi S."/>
            <person name="Thiergart T."/>
            <person name="Pickel B."/>
            <person name="Atanasova L."/>
            <person name="Karlsson M."/>
            <person name="Huettel B."/>
            <person name="Barry K.W."/>
            <person name="Haridas S."/>
            <person name="Chen C."/>
            <person name="Bauer D."/>
            <person name="Andreopoulos W."/>
            <person name="Pangilinan J."/>
            <person name="LaButti K."/>
            <person name="Riley R."/>
            <person name="Lipzen A."/>
            <person name="Clum A."/>
            <person name="Drula E."/>
            <person name="Henrissat B."/>
            <person name="Kohler A."/>
            <person name="Grigoriev I.V."/>
            <person name="Martin F.M."/>
            <person name="Hacquard S."/>
        </authorList>
    </citation>
    <scope>NUCLEOTIDE SEQUENCE</scope>
    <source>
        <strain evidence="4">MPI-CAGE-CH-0243</strain>
    </source>
</reference>
<feature type="signal peptide" evidence="2">
    <location>
        <begin position="1"/>
        <end position="30"/>
    </location>
</feature>
<keyword evidence="2" id="KW-0732">Signal</keyword>
<organism evidence="4 5">
    <name type="scientific">Dendryphion nanum</name>
    <dbReference type="NCBI Taxonomy" id="256645"/>
    <lineage>
        <taxon>Eukaryota</taxon>
        <taxon>Fungi</taxon>
        <taxon>Dikarya</taxon>
        <taxon>Ascomycota</taxon>
        <taxon>Pezizomycotina</taxon>
        <taxon>Dothideomycetes</taxon>
        <taxon>Pleosporomycetidae</taxon>
        <taxon>Pleosporales</taxon>
        <taxon>Torulaceae</taxon>
        <taxon>Dendryphion</taxon>
    </lineage>
</organism>